<protein>
    <submittedName>
        <fullName evidence="4">DUF805 domain-containing protein</fullName>
    </submittedName>
</protein>
<proteinExistence type="predicted"/>
<feature type="transmembrane region" description="Helical" evidence="2">
    <location>
        <begin position="123"/>
        <end position="142"/>
    </location>
</feature>
<comment type="caution">
    <text evidence="4">The sequence shown here is derived from an EMBL/GenBank/DDBJ whole genome shotgun (WGS) entry which is preliminary data.</text>
</comment>
<gene>
    <name evidence="4" type="ORF">ACFFGS_03865</name>
</gene>
<evidence type="ECO:0000256" key="1">
    <source>
        <dbReference type="SAM" id="MobiDB-lite"/>
    </source>
</evidence>
<evidence type="ECO:0000313" key="5">
    <source>
        <dbReference type="Proteomes" id="UP001589855"/>
    </source>
</evidence>
<evidence type="ECO:0000256" key="2">
    <source>
        <dbReference type="SAM" id="Phobius"/>
    </source>
</evidence>
<dbReference type="RefSeq" id="WP_137644651.1">
    <property type="nucleotide sequence ID" value="NZ_BAABRM010000007.1"/>
</dbReference>
<dbReference type="InterPro" id="IPR008523">
    <property type="entry name" value="DUF805"/>
</dbReference>
<sequence>MSDTKFCINCGKSIPEEATFCPFCGATQEKSTTAEQQPSPELLTMNNAPKQPDRTNMWTALKLGARQTFTWAQRISRPQYWWLYLDLVIISLIVNIILGVAVYDYPAIEFAPFHMEIRKVLLLLIYAVLMSWMSIMQFTATVRRLHDTNRSAHYLWLALVPLVGPILVIVFLCQRSQVAGVRFDKTPLSAKPWTKTWWTWCILAVVSLVYATNTDWLSYVTTYGDSYQSESVAADSTDSSDDDSDYSDSDDDDFDDEDDSDTDSSDDSDSITVGDDSIDIDDQQTYTASISDSSWANSTFKIDEVTVYKTDGSYTSGSGSDKEEFNGIVKVHMNIHAGQDISAYPTQGELSTNDGQQVDADYDSDDFDGDLNSGTNSDGDVYFLLPKLAKVSDITSVRLKWDASYETDDYDDDNDFKTFDTTINLN</sequence>
<feature type="domain" description="Zinc-ribbon" evidence="3">
    <location>
        <begin position="6"/>
        <end position="26"/>
    </location>
</feature>
<keyword evidence="5" id="KW-1185">Reference proteome</keyword>
<feature type="transmembrane region" description="Helical" evidence="2">
    <location>
        <begin position="154"/>
        <end position="177"/>
    </location>
</feature>
<keyword evidence="2" id="KW-1133">Transmembrane helix</keyword>
<feature type="transmembrane region" description="Helical" evidence="2">
    <location>
        <begin position="197"/>
        <end position="213"/>
    </location>
</feature>
<feature type="region of interest" description="Disordered" evidence="1">
    <location>
        <begin position="231"/>
        <end position="279"/>
    </location>
</feature>
<name>A0ABV6K1C7_9LACO</name>
<dbReference type="PANTHER" id="PTHR34980:SF2">
    <property type="entry name" value="INNER MEMBRANE PROTEIN YHAH-RELATED"/>
    <property type="match status" value="1"/>
</dbReference>
<feature type="transmembrane region" description="Helical" evidence="2">
    <location>
        <begin position="81"/>
        <end position="103"/>
    </location>
</feature>
<keyword evidence="2" id="KW-0472">Membrane</keyword>
<feature type="compositionally biased region" description="Acidic residues" evidence="1">
    <location>
        <begin position="238"/>
        <end position="269"/>
    </location>
</feature>
<dbReference type="Pfam" id="PF05656">
    <property type="entry name" value="DUF805"/>
    <property type="match status" value="1"/>
</dbReference>
<dbReference type="Proteomes" id="UP001589855">
    <property type="component" value="Unassembled WGS sequence"/>
</dbReference>
<dbReference type="InterPro" id="IPR026870">
    <property type="entry name" value="Zinc_ribbon_dom"/>
</dbReference>
<evidence type="ECO:0000313" key="4">
    <source>
        <dbReference type="EMBL" id="MFC0423261.1"/>
    </source>
</evidence>
<dbReference type="PANTHER" id="PTHR34980">
    <property type="entry name" value="INNER MEMBRANE PROTEIN-RELATED-RELATED"/>
    <property type="match status" value="1"/>
</dbReference>
<organism evidence="4 5">
    <name type="scientific">Lactiplantibacillus plajomi</name>
    <dbReference type="NCBI Taxonomy" id="1457217"/>
    <lineage>
        <taxon>Bacteria</taxon>
        <taxon>Bacillati</taxon>
        <taxon>Bacillota</taxon>
        <taxon>Bacilli</taxon>
        <taxon>Lactobacillales</taxon>
        <taxon>Lactobacillaceae</taxon>
        <taxon>Lactiplantibacillus</taxon>
    </lineage>
</organism>
<dbReference type="Pfam" id="PF13240">
    <property type="entry name" value="Zn_Ribbon_1"/>
    <property type="match status" value="1"/>
</dbReference>
<dbReference type="EMBL" id="JBHLUK010000024">
    <property type="protein sequence ID" value="MFC0423261.1"/>
    <property type="molecule type" value="Genomic_DNA"/>
</dbReference>
<keyword evidence="2" id="KW-0812">Transmembrane</keyword>
<evidence type="ECO:0000259" key="3">
    <source>
        <dbReference type="Pfam" id="PF13240"/>
    </source>
</evidence>
<reference evidence="4 5" key="1">
    <citation type="submission" date="2024-09" db="EMBL/GenBank/DDBJ databases">
        <authorList>
            <person name="Sun Q."/>
            <person name="Mori K."/>
        </authorList>
    </citation>
    <scope>NUCLEOTIDE SEQUENCE [LARGE SCALE GENOMIC DNA]</scope>
    <source>
        <strain evidence="4 5">TBRC 4575</strain>
    </source>
</reference>
<accession>A0ABV6K1C7</accession>